<dbReference type="Proteomes" id="UP000314294">
    <property type="component" value="Unassembled WGS sequence"/>
</dbReference>
<keyword evidence="2" id="KW-1185">Reference proteome</keyword>
<sequence length="105" mass="11494">MKGAERFRQNSLFFSDACLATFRMDSTDTVRKKPWKQNVVSVDVGLLGLLLQDISKLVFADAAEEGSHVVGFLDHPLQTGTTALISRVKTTEAMAETVHVAITLT</sequence>
<organism evidence="1 2">
    <name type="scientific">Liparis tanakae</name>
    <name type="common">Tanaka's snailfish</name>
    <dbReference type="NCBI Taxonomy" id="230148"/>
    <lineage>
        <taxon>Eukaryota</taxon>
        <taxon>Metazoa</taxon>
        <taxon>Chordata</taxon>
        <taxon>Craniata</taxon>
        <taxon>Vertebrata</taxon>
        <taxon>Euteleostomi</taxon>
        <taxon>Actinopterygii</taxon>
        <taxon>Neopterygii</taxon>
        <taxon>Teleostei</taxon>
        <taxon>Neoteleostei</taxon>
        <taxon>Acanthomorphata</taxon>
        <taxon>Eupercaria</taxon>
        <taxon>Perciformes</taxon>
        <taxon>Cottioidei</taxon>
        <taxon>Cottales</taxon>
        <taxon>Liparidae</taxon>
        <taxon>Liparis</taxon>
    </lineage>
</organism>
<dbReference type="EMBL" id="SRLO01000435">
    <property type="protein sequence ID" value="TNN56143.1"/>
    <property type="molecule type" value="Genomic_DNA"/>
</dbReference>
<evidence type="ECO:0000313" key="2">
    <source>
        <dbReference type="Proteomes" id="UP000314294"/>
    </source>
</evidence>
<gene>
    <name evidence="1" type="ORF">EYF80_033608</name>
</gene>
<reference evidence="1 2" key="1">
    <citation type="submission" date="2019-03" db="EMBL/GenBank/DDBJ databases">
        <title>First draft genome of Liparis tanakae, snailfish: a comprehensive survey of snailfish specific genes.</title>
        <authorList>
            <person name="Kim W."/>
            <person name="Song I."/>
            <person name="Jeong J.-H."/>
            <person name="Kim D."/>
            <person name="Kim S."/>
            <person name="Ryu S."/>
            <person name="Song J.Y."/>
            <person name="Lee S.K."/>
        </authorList>
    </citation>
    <scope>NUCLEOTIDE SEQUENCE [LARGE SCALE GENOMIC DNA]</scope>
    <source>
        <tissue evidence="1">Muscle</tissue>
    </source>
</reference>
<accession>A0A4Z2GTS2</accession>
<evidence type="ECO:0000313" key="1">
    <source>
        <dbReference type="EMBL" id="TNN56143.1"/>
    </source>
</evidence>
<name>A0A4Z2GTS2_9TELE</name>
<proteinExistence type="predicted"/>
<protein>
    <submittedName>
        <fullName evidence="1">Uncharacterized protein</fullName>
    </submittedName>
</protein>
<comment type="caution">
    <text evidence="1">The sequence shown here is derived from an EMBL/GenBank/DDBJ whole genome shotgun (WGS) entry which is preliminary data.</text>
</comment>
<dbReference type="AlphaFoldDB" id="A0A4Z2GTS2"/>
<dbReference type="OrthoDB" id="432447at2759"/>